<dbReference type="InterPro" id="IPR003765">
    <property type="entry name" value="NO3_reductase_chaperone_NarJ"/>
</dbReference>
<dbReference type="InterPro" id="IPR020945">
    <property type="entry name" value="DMSO/NO3_reduct_chaperone"/>
</dbReference>
<dbReference type="RefSeq" id="WP_160646882.1">
    <property type="nucleotide sequence ID" value="NZ_SIJB01000029.1"/>
</dbReference>
<dbReference type="EMBL" id="SIJB01000029">
    <property type="protein sequence ID" value="NBI30077.1"/>
    <property type="molecule type" value="Genomic_DNA"/>
</dbReference>
<gene>
    <name evidence="2" type="primary">narJ</name>
    <name evidence="2" type="ORF">ERL59_14090</name>
</gene>
<evidence type="ECO:0000313" key="2">
    <source>
        <dbReference type="EMBL" id="NBI30077.1"/>
    </source>
</evidence>
<dbReference type="GO" id="GO:0051082">
    <property type="term" value="F:unfolded protein binding"/>
    <property type="evidence" value="ECO:0007669"/>
    <property type="project" value="InterPro"/>
</dbReference>
<dbReference type="Proteomes" id="UP000448943">
    <property type="component" value="Unassembled WGS sequence"/>
</dbReference>
<comment type="caution">
    <text evidence="2">The sequence shown here is derived from an EMBL/GenBank/DDBJ whole genome shotgun (WGS) entry which is preliminary data.</text>
</comment>
<dbReference type="PANTHER" id="PTHR43680">
    <property type="entry name" value="NITRATE REDUCTASE MOLYBDENUM COFACTOR ASSEMBLY CHAPERONE"/>
    <property type="match status" value="1"/>
</dbReference>
<dbReference type="NCBIfam" id="TIGR00684">
    <property type="entry name" value="narJ"/>
    <property type="match status" value="1"/>
</dbReference>
<dbReference type="SUPFAM" id="SSF89155">
    <property type="entry name" value="TorD-like"/>
    <property type="match status" value="1"/>
</dbReference>
<dbReference type="AlphaFoldDB" id="A0A6N9Q5I0"/>
<reference evidence="2 3" key="1">
    <citation type="submission" date="2019-01" db="EMBL/GenBank/DDBJ databases">
        <title>Chengkuizengella sp. nov., isolated from deep-sea sediment of East Pacific Ocean.</title>
        <authorList>
            <person name="Yang J."/>
            <person name="Lai Q."/>
            <person name="Shao Z."/>
        </authorList>
    </citation>
    <scope>NUCLEOTIDE SEQUENCE [LARGE SCALE GENOMIC DNA]</scope>
    <source>
        <strain evidence="2 3">YPA3-1-1</strain>
    </source>
</reference>
<organism evidence="2 3">
    <name type="scientific">Chengkuizengella marina</name>
    <dbReference type="NCBI Taxonomy" id="2507566"/>
    <lineage>
        <taxon>Bacteria</taxon>
        <taxon>Bacillati</taxon>
        <taxon>Bacillota</taxon>
        <taxon>Bacilli</taxon>
        <taxon>Bacillales</taxon>
        <taxon>Paenibacillaceae</taxon>
        <taxon>Chengkuizengella</taxon>
    </lineage>
</organism>
<name>A0A6N9Q5I0_9BACL</name>
<dbReference type="InterPro" id="IPR036411">
    <property type="entry name" value="TorD-like_sf"/>
</dbReference>
<sequence>MEDNQKIFKLISILLQYPQYDWKNNKELMEEISNLKNPKIKERFLAFLSYVNSEEMDELWKTYVNVFDFNEKTTLYLTYIIFGDNRERGPAFVKLKQEFEDAGFILEKDELPDYLPLVLEFASIAPRENASKLFKIHRKAIDLLHLELKKCNSPYLDLLEICISTIDNYIKESKAS</sequence>
<dbReference type="Pfam" id="PF02613">
    <property type="entry name" value="Nitrate_red_del"/>
    <property type="match status" value="1"/>
</dbReference>
<evidence type="ECO:0000256" key="1">
    <source>
        <dbReference type="ARBA" id="ARBA00023063"/>
    </source>
</evidence>
<dbReference type="GO" id="GO:0042128">
    <property type="term" value="P:nitrate assimilation"/>
    <property type="evidence" value="ECO:0007669"/>
    <property type="project" value="UniProtKB-KW"/>
</dbReference>
<dbReference type="GO" id="GO:0016530">
    <property type="term" value="F:metallochaperone activity"/>
    <property type="evidence" value="ECO:0007669"/>
    <property type="project" value="TreeGrafter"/>
</dbReference>
<evidence type="ECO:0000313" key="3">
    <source>
        <dbReference type="Proteomes" id="UP000448943"/>
    </source>
</evidence>
<dbReference type="PANTHER" id="PTHR43680:SF2">
    <property type="entry name" value="NITRATE REDUCTASE MOLYBDENUM COFACTOR ASSEMBLY CHAPERONE NARJ"/>
    <property type="match status" value="1"/>
</dbReference>
<keyword evidence="1" id="KW-0534">Nitrate assimilation</keyword>
<dbReference type="GO" id="GO:0051131">
    <property type="term" value="P:chaperone-mediated protein complex assembly"/>
    <property type="evidence" value="ECO:0007669"/>
    <property type="project" value="InterPro"/>
</dbReference>
<dbReference type="OrthoDB" id="5296272at2"/>
<keyword evidence="3" id="KW-1185">Reference proteome</keyword>
<accession>A0A6N9Q5I0</accession>
<proteinExistence type="predicted"/>
<protein>
    <submittedName>
        <fullName evidence="2">Nitrate reductase molybdenum cofactor assembly chaperone</fullName>
    </submittedName>
</protein>